<name>A0A193LIG8_9GAMM</name>
<evidence type="ECO:0000256" key="7">
    <source>
        <dbReference type="ARBA" id="ARBA00023306"/>
    </source>
</evidence>
<evidence type="ECO:0000256" key="9">
    <source>
        <dbReference type="NCBIfam" id="TIGR02209"/>
    </source>
</evidence>
<comment type="subunit">
    <text evidence="8">Part of a complex composed of FtsB, FtsL and FtsQ.</text>
</comment>
<proteinExistence type="inferred from homology"/>
<keyword evidence="10" id="KW-0175">Coiled coil</keyword>
<dbReference type="GO" id="GO:0032153">
    <property type="term" value="C:cell division site"/>
    <property type="evidence" value="ECO:0007669"/>
    <property type="project" value="UniProtKB-UniRule"/>
</dbReference>
<evidence type="ECO:0000256" key="10">
    <source>
        <dbReference type="SAM" id="Coils"/>
    </source>
</evidence>
<evidence type="ECO:0000256" key="2">
    <source>
        <dbReference type="ARBA" id="ARBA00022475"/>
    </source>
</evidence>
<feature type="coiled-coil region" evidence="10">
    <location>
        <begin position="34"/>
        <end position="61"/>
    </location>
</feature>
<keyword evidence="2 8" id="KW-1003">Cell membrane</keyword>
<sequence>MAGTPSRPPVLLTLVFAMICVMSAVALIYTKHEARSQFVELERLTAERDELNIEWGQLQIEQSTWATHARIEQVAADELSLLRPKTAEIYVIERQ</sequence>
<organism evidence="11 12">
    <name type="scientific">Woeseia oceani</name>
    <dbReference type="NCBI Taxonomy" id="1548547"/>
    <lineage>
        <taxon>Bacteria</taxon>
        <taxon>Pseudomonadati</taxon>
        <taxon>Pseudomonadota</taxon>
        <taxon>Gammaproteobacteria</taxon>
        <taxon>Woeseiales</taxon>
        <taxon>Woeseiaceae</taxon>
        <taxon>Woeseia</taxon>
    </lineage>
</organism>
<dbReference type="GO" id="GO:0043093">
    <property type="term" value="P:FtsZ-dependent cytokinesis"/>
    <property type="evidence" value="ECO:0007669"/>
    <property type="project" value="UniProtKB-UniRule"/>
</dbReference>
<keyword evidence="3 8" id="KW-0132">Cell division</keyword>
<dbReference type="KEGG" id="woc:BA177_14195"/>
<evidence type="ECO:0000256" key="1">
    <source>
        <dbReference type="ARBA" id="ARBA00004401"/>
    </source>
</evidence>
<dbReference type="STRING" id="1548547.BA177_14195"/>
<reference evidence="11 12" key="1">
    <citation type="submission" date="2016-06" db="EMBL/GenBank/DDBJ databases">
        <title>Complete genome sequence of a deep-branching marine Gamma Proteobacterium Woeseia oceani type strain XK5.</title>
        <authorList>
            <person name="Mu D."/>
            <person name="Du Z."/>
        </authorList>
    </citation>
    <scope>NUCLEOTIDE SEQUENCE [LARGE SCALE GENOMIC DNA]</scope>
    <source>
        <strain evidence="11 12">XK5</strain>
    </source>
</reference>
<comment type="function">
    <text evidence="8">Essential cell division protein. May link together the upstream cell division proteins, which are predominantly cytoplasmic, with the downstream cell division proteins, which are predominantly periplasmic.</text>
</comment>
<keyword evidence="8" id="KW-0997">Cell inner membrane</keyword>
<evidence type="ECO:0000256" key="6">
    <source>
        <dbReference type="ARBA" id="ARBA00023136"/>
    </source>
</evidence>
<dbReference type="Pfam" id="PF04999">
    <property type="entry name" value="FtsL"/>
    <property type="match status" value="1"/>
</dbReference>
<evidence type="ECO:0000313" key="11">
    <source>
        <dbReference type="EMBL" id="ANO52189.1"/>
    </source>
</evidence>
<dbReference type="NCBIfam" id="TIGR02209">
    <property type="entry name" value="ftsL_broad"/>
    <property type="match status" value="1"/>
</dbReference>
<protein>
    <recommendedName>
        <fullName evidence="8 9">Cell division protein FtsL</fullName>
    </recommendedName>
</protein>
<dbReference type="InterPro" id="IPR011922">
    <property type="entry name" value="Cell_div_FtsL"/>
</dbReference>
<dbReference type="OrthoDB" id="5298556at2"/>
<evidence type="ECO:0000256" key="3">
    <source>
        <dbReference type="ARBA" id="ARBA00022618"/>
    </source>
</evidence>
<dbReference type="EMBL" id="CP016268">
    <property type="protein sequence ID" value="ANO52189.1"/>
    <property type="molecule type" value="Genomic_DNA"/>
</dbReference>
<evidence type="ECO:0000256" key="4">
    <source>
        <dbReference type="ARBA" id="ARBA00022692"/>
    </source>
</evidence>
<keyword evidence="12" id="KW-1185">Reference proteome</keyword>
<dbReference type="Proteomes" id="UP000092695">
    <property type="component" value="Chromosome"/>
</dbReference>
<keyword evidence="7 8" id="KW-0131">Cell cycle</keyword>
<dbReference type="RefSeq" id="WP_068617280.1">
    <property type="nucleotide sequence ID" value="NZ_CP016268.1"/>
</dbReference>
<comment type="similarity">
    <text evidence="8">Belongs to the FtsL family.</text>
</comment>
<keyword evidence="4 8" id="KW-0812">Transmembrane</keyword>
<gene>
    <name evidence="8" type="primary">ftsL</name>
    <name evidence="11" type="ORF">BA177_14195</name>
</gene>
<evidence type="ECO:0000256" key="5">
    <source>
        <dbReference type="ARBA" id="ARBA00022989"/>
    </source>
</evidence>
<comment type="subcellular location">
    <subcellularLocation>
        <location evidence="8">Cell inner membrane</location>
        <topology evidence="8">Single-pass type II membrane protein</topology>
    </subcellularLocation>
    <subcellularLocation>
        <location evidence="1">Cell membrane</location>
        <topology evidence="1">Single-pass type II membrane protein</topology>
    </subcellularLocation>
    <text evidence="8">Localizes to the division septum where it forms a ring structure.</text>
</comment>
<dbReference type="GO" id="GO:0005886">
    <property type="term" value="C:plasma membrane"/>
    <property type="evidence" value="ECO:0007669"/>
    <property type="project" value="UniProtKB-SubCell"/>
</dbReference>
<evidence type="ECO:0000256" key="8">
    <source>
        <dbReference type="HAMAP-Rule" id="MF_00910"/>
    </source>
</evidence>
<accession>A0A193LIG8</accession>
<evidence type="ECO:0000313" key="12">
    <source>
        <dbReference type="Proteomes" id="UP000092695"/>
    </source>
</evidence>
<dbReference type="PANTHER" id="PTHR37479:SF1">
    <property type="entry name" value="CELL DIVISION PROTEIN FTSL"/>
    <property type="match status" value="1"/>
</dbReference>
<dbReference type="AlphaFoldDB" id="A0A193LIG8"/>
<keyword evidence="6 8" id="KW-0472">Membrane</keyword>
<dbReference type="HAMAP" id="MF_00910">
    <property type="entry name" value="FtsL"/>
    <property type="match status" value="1"/>
</dbReference>
<dbReference type="PANTHER" id="PTHR37479">
    <property type="entry name" value="CELL DIVISION PROTEIN FTSL"/>
    <property type="match status" value="1"/>
</dbReference>
<keyword evidence="5 8" id="KW-1133">Transmembrane helix</keyword>